<accession>A0AA90NDE1</accession>
<organism evidence="6 7">
    <name type="scientific">Tsukamurella strandjordii</name>
    <dbReference type="NCBI Taxonomy" id="147577"/>
    <lineage>
        <taxon>Bacteria</taxon>
        <taxon>Bacillati</taxon>
        <taxon>Actinomycetota</taxon>
        <taxon>Actinomycetes</taxon>
        <taxon>Mycobacteriales</taxon>
        <taxon>Tsukamurellaceae</taxon>
        <taxon>Tsukamurella</taxon>
    </lineage>
</organism>
<evidence type="ECO:0000313" key="6">
    <source>
        <dbReference type="EMBL" id="MDP0399858.1"/>
    </source>
</evidence>
<sequence>MPGSTECEVLVAKGDRTRARSVERFLDAGLAVFAERGFHAASMDEICARAELSRGAFYSNFAGKEALFLALFDRHAEHQIGRIARAIESAPTLDEAIANAALAAGSDDPDERRWSLLSTEFTIYAARDTTAAARLTARDRAVRDRLAAAIARFDVAPAEAQALARYAIALYEGAMMTHLVDGDTAAARGLLTRFLPAGLHTVEGAPR</sequence>
<dbReference type="SUPFAM" id="SSF46689">
    <property type="entry name" value="Homeodomain-like"/>
    <property type="match status" value="1"/>
</dbReference>
<keyword evidence="3" id="KW-0804">Transcription</keyword>
<dbReference type="PANTHER" id="PTHR47506">
    <property type="entry name" value="TRANSCRIPTIONAL REGULATORY PROTEIN"/>
    <property type="match status" value="1"/>
</dbReference>
<evidence type="ECO:0000256" key="4">
    <source>
        <dbReference type="PROSITE-ProRule" id="PRU00335"/>
    </source>
</evidence>
<keyword evidence="2 4" id="KW-0238">DNA-binding</keyword>
<dbReference type="PROSITE" id="PS50977">
    <property type="entry name" value="HTH_TETR_2"/>
    <property type="match status" value="1"/>
</dbReference>
<dbReference type="Gene3D" id="1.10.357.10">
    <property type="entry name" value="Tetracycline Repressor, domain 2"/>
    <property type="match status" value="1"/>
</dbReference>
<keyword evidence="7" id="KW-1185">Reference proteome</keyword>
<evidence type="ECO:0000256" key="2">
    <source>
        <dbReference type="ARBA" id="ARBA00023125"/>
    </source>
</evidence>
<dbReference type="Proteomes" id="UP001178281">
    <property type="component" value="Unassembled WGS sequence"/>
</dbReference>
<comment type="caution">
    <text evidence="6">The sequence shown here is derived from an EMBL/GenBank/DDBJ whole genome shotgun (WGS) entry which is preliminary data.</text>
</comment>
<feature type="DNA-binding region" description="H-T-H motif" evidence="4">
    <location>
        <begin position="42"/>
        <end position="61"/>
    </location>
</feature>
<evidence type="ECO:0000259" key="5">
    <source>
        <dbReference type="PROSITE" id="PS50977"/>
    </source>
</evidence>
<evidence type="ECO:0000256" key="1">
    <source>
        <dbReference type="ARBA" id="ARBA00023015"/>
    </source>
</evidence>
<dbReference type="InterPro" id="IPR009057">
    <property type="entry name" value="Homeodomain-like_sf"/>
</dbReference>
<dbReference type="InterPro" id="IPR001647">
    <property type="entry name" value="HTH_TetR"/>
</dbReference>
<dbReference type="GO" id="GO:0003677">
    <property type="term" value="F:DNA binding"/>
    <property type="evidence" value="ECO:0007669"/>
    <property type="project" value="UniProtKB-UniRule"/>
</dbReference>
<evidence type="ECO:0000256" key="3">
    <source>
        <dbReference type="ARBA" id="ARBA00023163"/>
    </source>
</evidence>
<dbReference type="InterPro" id="IPR036271">
    <property type="entry name" value="Tet_transcr_reg_TetR-rel_C_sf"/>
</dbReference>
<evidence type="ECO:0000313" key="7">
    <source>
        <dbReference type="Proteomes" id="UP001178281"/>
    </source>
</evidence>
<reference evidence="6" key="1">
    <citation type="submission" date="2023-08" db="EMBL/GenBank/DDBJ databases">
        <title>The draft genome of Tsukamurella strandjordii strain 050030.</title>
        <authorList>
            <person name="Zhao F."/>
            <person name="Feng Y."/>
            <person name="Zong Z."/>
        </authorList>
    </citation>
    <scope>NUCLEOTIDE SEQUENCE</scope>
    <source>
        <strain evidence="6">050030</strain>
    </source>
</reference>
<proteinExistence type="predicted"/>
<name>A0AA90NDE1_9ACTN</name>
<keyword evidence="1" id="KW-0805">Transcription regulation</keyword>
<gene>
    <name evidence="6" type="ORF">Q7X28_18225</name>
</gene>
<dbReference type="Gene3D" id="1.10.10.60">
    <property type="entry name" value="Homeodomain-like"/>
    <property type="match status" value="1"/>
</dbReference>
<dbReference type="PANTHER" id="PTHR47506:SF1">
    <property type="entry name" value="HTH-TYPE TRANSCRIPTIONAL REGULATOR YJDC"/>
    <property type="match status" value="1"/>
</dbReference>
<dbReference type="PRINTS" id="PR00455">
    <property type="entry name" value="HTHTETR"/>
</dbReference>
<protein>
    <submittedName>
        <fullName evidence="6">Helix-turn-helix domain-containing protein</fullName>
    </submittedName>
</protein>
<dbReference type="EMBL" id="JAUTIX010000007">
    <property type="protein sequence ID" value="MDP0399858.1"/>
    <property type="molecule type" value="Genomic_DNA"/>
</dbReference>
<dbReference type="SUPFAM" id="SSF48498">
    <property type="entry name" value="Tetracyclin repressor-like, C-terminal domain"/>
    <property type="match status" value="1"/>
</dbReference>
<dbReference type="RefSeq" id="WP_305112359.1">
    <property type="nucleotide sequence ID" value="NZ_JAUTIX010000007.1"/>
</dbReference>
<dbReference type="Pfam" id="PF00440">
    <property type="entry name" value="TetR_N"/>
    <property type="match status" value="1"/>
</dbReference>
<feature type="domain" description="HTH tetR-type" evidence="5">
    <location>
        <begin position="19"/>
        <end position="79"/>
    </location>
</feature>
<dbReference type="AlphaFoldDB" id="A0AA90NDE1"/>